<evidence type="ECO:0000313" key="2">
    <source>
        <dbReference type="EMBL" id="RUQ86162.1"/>
    </source>
</evidence>
<comment type="caution">
    <text evidence="2">The sequence shown here is derived from an EMBL/GenBank/DDBJ whole genome shotgun (WGS) entry which is preliminary data.</text>
</comment>
<feature type="transmembrane region" description="Helical" evidence="1">
    <location>
        <begin position="47"/>
        <end position="67"/>
    </location>
</feature>
<feature type="transmembrane region" description="Helical" evidence="1">
    <location>
        <begin position="18"/>
        <end position="41"/>
    </location>
</feature>
<dbReference type="Pfam" id="PF11292">
    <property type="entry name" value="DUF3093"/>
    <property type="match status" value="1"/>
</dbReference>
<protein>
    <submittedName>
        <fullName evidence="2">DUF3093 domain-containing protein</fullName>
    </submittedName>
</protein>
<keyword evidence="1" id="KW-1133">Transmembrane helix</keyword>
<name>A0ABY0C836_9MICO</name>
<gene>
    <name evidence="2" type="ORF">ELQ93_03905</name>
</gene>
<dbReference type="EMBL" id="RZGY01000001">
    <property type="protein sequence ID" value="RUQ86162.1"/>
    <property type="molecule type" value="Genomic_DNA"/>
</dbReference>
<dbReference type="Proteomes" id="UP000268291">
    <property type="component" value="Unassembled WGS sequence"/>
</dbReference>
<proteinExistence type="predicted"/>
<organism evidence="2 3">
    <name type="scientific">Labedella gwakjiensis</name>
    <dbReference type="NCBI Taxonomy" id="390269"/>
    <lineage>
        <taxon>Bacteria</taxon>
        <taxon>Bacillati</taxon>
        <taxon>Actinomycetota</taxon>
        <taxon>Actinomycetes</taxon>
        <taxon>Micrococcales</taxon>
        <taxon>Microbacteriaceae</taxon>
        <taxon>Labedella</taxon>
    </lineage>
</organism>
<evidence type="ECO:0000256" key="1">
    <source>
        <dbReference type="SAM" id="Phobius"/>
    </source>
</evidence>
<keyword evidence="1" id="KW-0472">Membrane</keyword>
<sequence length="154" mass="16505">MSEVGAVRYRERLWPARWILVATLLVIPASALTFAPLSWVLGFVVGVFLYAGCVGLYAIAGVPVEVTDTELRAGRARIELDFVGGATAFTGADATSQRGPELDARAWLLLRGGVPGVVRVDIADPKDPTPYWLISTRNPDRLVSELIGAVASRA</sequence>
<reference evidence="2 3" key="1">
    <citation type="submission" date="2018-12" db="EMBL/GenBank/DDBJ databases">
        <authorList>
            <person name="hu s."/>
            <person name="Xu Y."/>
            <person name="Xu B."/>
            <person name="Li F."/>
        </authorList>
    </citation>
    <scope>NUCLEOTIDE SEQUENCE [LARGE SCALE GENOMIC DNA]</scope>
    <source>
        <strain evidence="2 3">KSW2-17</strain>
    </source>
</reference>
<keyword evidence="3" id="KW-1185">Reference proteome</keyword>
<accession>A0ABY0C836</accession>
<evidence type="ECO:0000313" key="3">
    <source>
        <dbReference type="Proteomes" id="UP000268291"/>
    </source>
</evidence>
<dbReference type="InterPro" id="IPR021443">
    <property type="entry name" value="DUF3093"/>
</dbReference>
<keyword evidence="1" id="KW-0812">Transmembrane</keyword>